<dbReference type="AlphaFoldDB" id="A0A6G4AB29"/>
<dbReference type="EMBL" id="JAAIKT010000008">
    <property type="protein sequence ID" value="NEW70616.1"/>
    <property type="molecule type" value="Genomic_DNA"/>
</dbReference>
<keyword evidence="1" id="KW-0812">Transmembrane</keyword>
<evidence type="ECO:0000313" key="2">
    <source>
        <dbReference type="EMBL" id="NEW70616.1"/>
    </source>
</evidence>
<sequence>MTDTASTRPTAAIARLVIPAALAAAVAVLVGYLIFDAAGADFDVTMSGTESTVTAVQACLAAFLVSLVGGTVALLIARRTAQPTRTFAAIVTVAVVLLLAGPLVGADQALTVVALEVLHLLAAAAVLLVVLPRIDTTTTTTTSTDA</sequence>
<dbReference type="RefSeq" id="WP_164425616.1">
    <property type="nucleotide sequence ID" value="NZ_JAAIKT010000008.1"/>
</dbReference>
<gene>
    <name evidence="2" type="ORF">G4H13_09365</name>
</gene>
<dbReference type="InterPro" id="IPR045713">
    <property type="entry name" value="DUF6069"/>
</dbReference>
<protein>
    <submittedName>
        <fullName evidence="2">Uncharacterized protein</fullName>
    </submittedName>
</protein>
<evidence type="ECO:0000313" key="3">
    <source>
        <dbReference type="Proteomes" id="UP000476310"/>
    </source>
</evidence>
<organism evidence="2 3">
    <name type="scientific">Streptomyces rhizosphaericus</name>
    <dbReference type="NCBI Taxonomy" id="114699"/>
    <lineage>
        <taxon>Bacteria</taxon>
        <taxon>Bacillati</taxon>
        <taxon>Actinomycetota</taxon>
        <taxon>Actinomycetes</taxon>
        <taxon>Kitasatosporales</taxon>
        <taxon>Streptomycetaceae</taxon>
        <taxon>Streptomyces</taxon>
        <taxon>Streptomyces violaceusniger group</taxon>
    </lineage>
</organism>
<feature type="transmembrane region" description="Helical" evidence="1">
    <location>
        <begin position="55"/>
        <end position="75"/>
    </location>
</feature>
<proteinExistence type="predicted"/>
<comment type="caution">
    <text evidence="2">The sequence shown here is derived from an EMBL/GenBank/DDBJ whole genome shotgun (WGS) entry which is preliminary data.</text>
</comment>
<reference evidence="2" key="1">
    <citation type="submission" date="2020-02" db="EMBL/GenBank/DDBJ databases">
        <title>A new Streptomyces sp. for controlling soil-borne diseases.</title>
        <authorList>
            <person name="Li X."/>
            <person name="Tian Y."/>
            <person name="Gao K."/>
        </authorList>
    </citation>
    <scope>NUCLEOTIDE SEQUENCE [LARGE SCALE GENOMIC DNA]</scope>
    <source>
        <strain evidence="2">0250</strain>
    </source>
</reference>
<name>A0A6G4AB29_9ACTN</name>
<keyword evidence="1" id="KW-1133">Transmembrane helix</keyword>
<dbReference type="Proteomes" id="UP000476310">
    <property type="component" value="Unassembled WGS sequence"/>
</dbReference>
<keyword evidence="3" id="KW-1185">Reference proteome</keyword>
<feature type="transmembrane region" description="Helical" evidence="1">
    <location>
        <begin position="12"/>
        <end position="35"/>
    </location>
</feature>
<keyword evidence="1" id="KW-0472">Membrane</keyword>
<accession>A0A6G4AB29</accession>
<feature type="transmembrane region" description="Helical" evidence="1">
    <location>
        <begin position="87"/>
        <end position="104"/>
    </location>
</feature>
<feature type="transmembrane region" description="Helical" evidence="1">
    <location>
        <begin position="110"/>
        <end position="131"/>
    </location>
</feature>
<evidence type="ECO:0000256" key="1">
    <source>
        <dbReference type="SAM" id="Phobius"/>
    </source>
</evidence>
<dbReference type="Pfam" id="PF19545">
    <property type="entry name" value="DUF6069"/>
    <property type="match status" value="1"/>
</dbReference>